<dbReference type="PANTHER" id="PTHR34223:SF67">
    <property type="entry name" value="F-BOX DOMAIN-CONTAINING PROTEIN"/>
    <property type="match status" value="1"/>
</dbReference>
<organism evidence="2 3">
    <name type="scientific">Urochloa decumbens</name>
    <dbReference type="NCBI Taxonomy" id="240449"/>
    <lineage>
        <taxon>Eukaryota</taxon>
        <taxon>Viridiplantae</taxon>
        <taxon>Streptophyta</taxon>
        <taxon>Embryophyta</taxon>
        <taxon>Tracheophyta</taxon>
        <taxon>Spermatophyta</taxon>
        <taxon>Magnoliopsida</taxon>
        <taxon>Liliopsida</taxon>
        <taxon>Poales</taxon>
        <taxon>Poaceae</taxon>
        <taxon>PACMAD clade</taxon>
        <taxon>Panicoideae</taxon>
        <taxon>Panicodae</taxon>
        <taxon>Paniceae</taxon>
        <taxon>Melinidinae</taxon>
        <taxon>Urochloa</taxon>
    </lineage>
</organism>
<dbReference type="PANTHER" id="PTHR34223">
    <property type="entry name" value="OS11G0201299 PROTEIN"/>
    <property type="match status" value="1"/>
</dbReference>
<proteinExistence type="predicted"/>
<dbReference type="InterPro" id="IPR053781">
    <property type="entry name" value="F-box_AtFBL13-like"/>
</dbReference>
<dbReference type="CDD" id="cd22160">
    <property type="entry name" value="F-box_AtFBL13-like"/>
    <property type="match status" value="1"/>
</dbReference>
<dbReference type="SUPFAM" id="SSF81383">
    <property type="entry name" value="F-box domain"/>
    <property type="match status" value="1"/>
</dbReference>
<evidence type="ECO:0000313" key="3">
    <source>
        <dbReference type="Proteomes" id="UP001497457"/>
    </source>
</evidence>
<protein>
    <recommendedName>
        <fullName evidence="1">F-box domain-containing protein</fullName>
    </recommendedName>
</protein>
<reference evidence="2" key="1">
    <citation type="submission" date="2024-10" db="EMBL/GenBank/DDBJ databases">
        <authorList>
            <person name="Ryan C."/>
        </authorList>
    </citation>
    <scope>NUCLEOTIDE SEQUENCE [LARGE SCALE GENOMIC DNA]</scope>
</reference>
<dbReference type="Gene3D" id="3.80.10.10">
    <property type="entry name" value="Ribonuclease Inhibitor"/>
    <property type="match status" value="1"/>
</dbReference>
<keyword evidence="3" id="KW-1185">Reference proteome</keyword>
<dbReference type="InterPro" id="IPR032675">
    <property type="entry name" value="LRR_dom_sf"/>
</dbReference>
<dbReference type="InterPro" id="IPR001810">
    <property type="entry name" value="F-box_dom"/>
</dbReference>
<dbReference type="InterPro" id="IPR053197">
    <property type="entry name" value="F-box_SCFL_complex_component"/>
</dbReference>
<sequence length="407" mass="46759">MMLPPEAAKRDRLSALPDDILHRILRFVDARECVGTLSLLSRRWRHLWSSSPYFTMPVDISGDEVFGNRMLLLRDNAPLLTFSLHTATDSPDFVYQRRWMRHALIRGLRVLEVEVSCNRYFELPDCVFTCETLEVISLSAGERGVLSHKSVCLPRLKKLHLSEVEFNDASFAKKLSSGCPALEDLSFSFCSFGWFKISSDTVKALSITWCRYKGIYVYAPNTCSLRLTVSGEVQLDGMPSLVSAWVCVLEKRLARRGYDIMATLCNVQKLELIGFGSVLQDMMEKSDNRALQFSNLKSLVIEEDCVSSFYSPFAYFLRFAPNLAYLTFDRWNMHQSDPPETGFIFEQEEGHIKNSCKLMNLVSGLHRDVEVLRIRLSKKQDSIEEFHKLRGFLKEKIKAKEVIVVWF</sequence>
<dbReference type="Proteomes" id="UP001497457">
    <property type="component" value="Chromosome 1b"/>
</dbReference>
<dbReference type="InterPro" id="IPR036047">
    <property type="entry name" value="F-box-like_dom_sf"/>
</dbReference>
<dbReference type="InterPro" id="IPR055411">
    <property type="entry name" value="LRR_FXL15/At3g58940/PEG3-like"/>
</dbReference>
<dbReference type="Pfam" id="PF00646">
    <property type="entry name" value="F-box"/>
    <property type="match status" value="1"/>
</dbReference>
<accession>A0ABC8VEP1</accession>
<feature type="domain" description="F-box" evidence="1">
    <location>
        <begin position="10"/>
        <end position="57"/>
    </location>
</feature>
<dbReference type="EMBL" id="OZ075111">
    <property type="protein sequence ID" value="CAL4889444.1"/>
    <property type="molecule type" value="Genomic_DNA"/>
</dbReference>
<dbReference type="Pfam" id="PF24758">
    <property type="entry name" value="LRR_At5g56370"/>
    <property type="match status" value="1"/>
</dbReference>
<dbReference type="AlphaFoldDB" id="A0ABC8VEP1"/>
<dbReference type="SUPFAM" id="SSF52058">
    <property type="entry name" value="L domain-like"/>
    <property type="match status" value="1"/>
</dbReference>
<dbReference type="PROSITE" id="PS50181">
    <property type="entry name" value="FBOX"/>
    <property type="match status" value="1"/>
</dbReference>
<dbReference type="Gene3D" id="1.20.1280.50">
    <property type="match status" value="1"/>
</dbReference>
<gene>
    <name evidence="2" type="ORF">URODEC1_LOCUS2707</name>
</gene>
<evidence type="ECO:0000259" key="1">
    <source>
        <dbReference type="PROSITE" id="PS50181"/>
    </source>
</evidence>
<name>A0ABC8VEP1_9POAL</name>
<dbReference type="SMART" id="SM00256">
    <property type="entry name" value="FBOX"/>
    <property type="match status" value="1"/>
</dbReference>
<evidence type="ECO:0000313" key="2">
    <source>
        <dbReference type="EMBL" id="CAL4889444.1"/>
    </source>
</evidence>